<accession>A0AAV7EFS9</accession>
<evidence type="ECO:0000313" key="5">
    <source>
        <dbReference type="Proteomes" id="UP000825729"/>
    </source>
</evidence>
<feature type="signal peptide" evidence="3">
    <location>
        <begin position="1"/>
        <end position="29"/>
    </location>
</feature>
<dbReference type="Proteomes" id="UP000825729">
    <property type="component" value="Unassembled WGS sequence"/>
</dbReference>
<comment type="caution">
    <text evidence="4">The sequence shown here is derived from an EMBL/GenBank/DDBJ whole genome shotgun (WGS) entry which is preliminary data.</text>
</comment>
<sequence length="137" mass="15036">MTEIVLLRRFFLAALLLSLNITHYHTISASEEGYSQVGGRGRFLAGTKAPVQITCNKYPQICRNENSPGPDCCRKQCVDVMTDRLNCGKCGYKCKYGTACCGGRCVNLSNDEKNCGGCYKRCSKGDICVHGICNYAN</sequence>
<evidence type="ECO:0000256" key="1">
    <source>
        <dbReference type="ARBA" id="ARBA00006010"/>
    </source>
</evidence>
<dbReference type="PANTHER" id="PTHR33227:SF21">
    <property type="entry name" value="F12F1.21 PROTEIN"/>
    <property type="match status" value="1"/>
</dbReference>
<evidence type="ECO:0000256" key="3">
    <source>
        <dbReference type="SAM" id="SignalP"/>
    </source>
</evidence>
<gene>
    <name evidence="4" type="ORF">H6P81_013741</name>
</gene>
<keyword evidence="2 3" id="KW-0732">Signal</keyword>
<comment type="similarity">
    <text evidence="1">Belongs to the STIG1 family.</text>
</comment>
<protein>
    <recommendedName>
        <fullName evidence="6">Stigma-specific STIG1-like protein 1</fullName>
    </recommendedName>
</protein>
<keyword evidence="5" id="KW-1185">Reference proteome</keyword>
<dbReference type="EMBL" id="JAINDJ010000005">
    <property type="protein sequence ID" value="KAG9447613.1"/>
    <property type="molecule type" value="Genomic_DNA"/>
</dbReference>
<dbReference type="AlphaFoldDB" id="A0AAV7EFS9"/>
<evidence type="ECO:0000313" key="4">
    <source>
        <dbReference type="EMBL" id="KAG9447613.1"/>
    </source>
</evidence>
<dbReference type="Pfam" id="PF04885">
    <property type="entry name" value="Stig1"/>
    <property type="match status" value="1"/>
</dbReference>
<dbReference type="PANTHER" id="PTHR33227">
    <property type="entry name" value="STIGMA-SPECIFIC STIG1-LIKE PROTEIN 3"/>
    <property type="match status" value="1"/>
</dbReference>
<organism evidence="4 5">
    <name type="scientific">Aristolochia fimbriata</name>
    <name type="common">White veined hardy Dutchman's pipe vine</name>
    <dbReference type="NCBI Taxonomy" id="158543"/>
    <lineage>
        <taxon>Eukaryota</taxon>
        <taxon>Viridiplantae</taxon>
        <taxon>Streptophyta</taxon>
        <taxon>Embryophyta</taxon>
        <taxon>Tracheophyta</taxon>
        <taxon>Spermatophyta</taxon>
        <taxon>Magnoliopsida</taxon>
        <taxon>Magnoliidae</taxon>
        <taxon>Piperales</taxon>
        <taxon>Aristolochiaceae</taxon>
        <taxon>Aristolochia</taxon>
    </lineage>
</organism>
<proteinExistence type="inferred from homology"/>
<dbReference type="InterPro" id="IPR006969">
    <property type="entry name" value="Stig-like"/>
</dbReference>
<feature type="chain" id="PRO_5043764844" description="Stigma-specific STIG1-like protein 1" evidence="3">
    <location>
        <begin position="30"/>
        <end position="137"/>
    </location>
</feature>
<name>A0AAV7EFS9_ARIFI</name>
<evidence type="ECO:0000256" key="2">
    <source>
        <dbReference type="ARBA" id="ARBA00022729"/>
    </source>
</evidence>
<evidence type="ECO:0008006" key="6">
    <source>
        <dbReference type="Google" id="ProtNLM"/>
    </source>
</evidence>
<reference evidence="4 5" key="1">
    <citation type="submission" date="2021-07" db="EMBL/GenBank/DDBJ databases">
        <title>The Aristolochia fimbriata genome: insights into angiosperm evolution, floral development and chemical biosynthesis.</title>
        <authorList>
            <person name="Jiao Y."/>
        </authorList>
    </citation>
    <scope>NUCLEOTIDE SEQUENCE [LARGE SCALE GENOMIC DNA]</scope>
    <source>
        <strain evidence="4">IBCAS-2021</strain>
        <tissue evidence="4">Leaf</tissue>
    </source>
</reference>